<evidence type="ECO:0000313" key="2">
    <source>
        <dbReference type="EMBL" id="CAG8786401.1"/>
    </source>
</evidence>
<dbReference type="EMBL" id="CAJVPY010024260">
    <property type="protein sequence ID" value="CAG8786401.1"/>
    <property type="molecule type" value="Genomic_DNA"/>
</dbReference>
<evidence type="ECO:0000259" key="1">
    <source>
        <dbReference type="Pfam" id="PF12762"/>
    </source>
</evidence>
<proteinExistence type="predicted"/>
<reference evidence="2" key="1">
    <citation type="submission" date="2021-06" db="EMBL/GenBank/DDBJ databases">
        <authorList>
            <person name="Kallberg Y."/>
            <person name="Tangrot J."/>
            <person name="Rosling A."/>
        </authorList>
    </citation>
    <scope>NUCLEOTIDE SEQUENCE</scope>
    <source>
        <strain evidence="2">MA453B</strain>
    </source>
</reference>
<protein>
    <submittedName>
        <fullName evidence="2">22505_t:CDS:1</fullName>
    </submittedName>
</protein>
<organism evidence="2 3">
    <name type="scientific">Dentiscutata erythropus</name>
    <dbReference type="NCBI Taxonomy" id="1348616"/>
    <lineage>
        <taxon>Eukaryota</taxon>
        <taxon>Fungi</taxon>
        <taxon>Fungi incertae sedis</taxon>
        <taxon>Mucoromycota</taxon>
        <taxon>Glomeromycotina</taxon>
        <taxon>Glomeromycetes</taxon>
        <taxon>Diversisporales</taxon>
        <taxon>Gigasporaceae</taxon>
        <taxon>Dentiscutata</taxon>
    </lineage>
</organism>
<name>A0A9N9JL39_9GLOM</name>
<sequence length="79" mass="9340">MVIDTLKDEPNKIGSKDVIVQRVEITDEKRCFLITIEKRDSKTIQKILNEYIEPELILYTDCWREYNGIEDGLNVQHKT</sequence>
<dbReference type="OrthoDB" id="5598606at2759"/>
<dbReference type="AlphaFoldDB" id="A0A9N9JL39"/>
<dbReference type="Pfam" id="PF12762">
    <property type="entry name" value="DDE_Tnp_IS1595"/>
    <property type="match status" value="1"/>
</dbReference>
<keyword evidence="3" id="KW-1185">Reference proteome</keyword>
<gene>
    <name evidence="2" type="ORF">DERYTH_LOCUS20495</name>
</gene>
<feature type="non-terminal residue" evidence="2">
    <location>
        <position position="1"/>
    </location>
</feature>
<dbReference type="Proteomes" id="UP000789405">
    <property type="component" value="Unassembled WGS sequence"/>
</dbReference>
<comment type="caution">
    <text evidence="2">The sequence shown here is derived from an EMBL/GenBank/DDBJ whole genome shotgun (WGS) entry which is preliminary data.</text>
</comment>
<feature type="domain" description="ISXO2-like transposase" evidence="1">
    <location>
        <begin position="10"/>
        <end position="71"/>
    </location>
</feature>
<evidence type="ECO:0000313" key="3">
    <source>
        <dbReference type="Proteomes" id="UP000789405"/>
    </source>
</evidence>
<accession>A0A9N9JL39</accession>
<dbReference type="InterPro" id="IPR024445">
    <property type="entry name" value="Tnp_ISXO2-like"/>
</dbReference>